<protein>
    <submittedName>
        <fullName evidence="5">4Fe-4S dicluster domain-containing protein</fullName>
    </submittedName>
</protein>
<evidence type="ECO:0000256" key="3">
    <source>
        <dbReference type="ARBA" id="ARBA00023014"/>
    </source>
</evidence>
<dbReference type="PROSITE" id="PS51379">
    <property type="entry name" value="4FE4S_FER_2"/>
    <property type="match status" value="2"/>
</dbReference>
<dbReference type="InterPro" id="IPR009016">
    <property type="entry name" value="Fe_hydrogenase"/>
</dbReference>
<dbReference type="InterPro" id="IPR004108">
    <property type="entry name" value="Fe_hydrogenase_lsu_C"/>
</dbReference>
<dbReference type="Gene3D" id="3.30.70.20">
    <property type="match status" value="2"/>
</dbReference>
<dbReference type="PROSITE" id="PS00198">
    <property type="entry name" value="4FE4S_FER_1"/>
    <property type="match status" value="1"/>
</dbReference>
<dbReference type="InterPro" id="IPR017896">
    <property type="entry name" value="4Fe4S_Fe-S-bd"/>
</dbReference>
<dbReference type="InterPro" id="IPR027631">
    <property type="entry name" value="Mono_FeFe_hydrog"/>
</dbReference>
<reference evidence="5" key="1">
    <citation type="submission" date="2020-10" db="EMBL/GenBank/DDBJ databases">
        <authorList>
            <person name="Gilroy R."/>
        </authorList>
    </citation>
    <scope>NUCLEOTIDE SEQUENCE</scope>
    <source>
        <strain evidence="5">ChiSjej4B22-8148</strain>
    </source>
</reference>
<dbReference type="InterPro" id="IPR050340">
    <property type="entry name" value="Cytosolic_Fe-S_CAF"/>
</dbReference>
<dbReference type="GO" id="GO:0046872">
    <property type="term" value="F:metal ion binding"/>
    <property type="evidence" value="ECO:0007669"/>
    <property type="project" value="UniProtKB-KW"/>
</dbReference>
<dbReference type="AlphaFoldDB" id="A0A9D1DA54"/>
<evidence type="ECO:0000313" key="6">
    <source>
        <dbReference type="Proteomes" id="UP000886757"/>
    </source>
</evidence>
<dbReference type="GO" id="GO:0051536">
    <property type="term" value="F:iron-sulfur cluster binding"/>
    <property type="evidence" value="ECO:0007669"/>
    <property type="project" value="UniProtKB-KW"/>
</dbReference>
<keyword evidence="1" id="KW-0479">Metal-binding</keyword>
<dbReference type="SUPFAM" id="SSF53920">
    <property type="entry name" value="Fe-only hydrogenase"/>
    <property type="match status" value="1"/>
</dbReference>
<evidence type="ECO:0000256" key="2">
    <source>
        <dbReference type="ARBA" id="ARBA00023004"/>
    </source>
</evidence>
<proteinExistence type="predicted"/>
<sequence>MRSLDTNVKRIRRRVFKEIAKAGFESEPETLVADIEAIPYKIVQEKATYRESIYRERAVASERVRLAMGMSLRPEDAAVHITAGLEASNIDEKYYEPPLMQVIPSACDACEEKMYEVSNMCRGCVAHPCKEICPRGAVRIIKGKAVIDQEKCVKCGKCKSVCPYDAIAKKERPCARACGVNAIESDNLGRAHINNDKCVSCGMCMVSCPFGAISDKSQIFQLAHALKEGKQIVAEVAPAFVSQFGPDVTSGKLRDALLDLGFADVFEVALGADIGAASEARHYAEKVSTGEIPFLLTSCCPSWIMMAQKFFPDMKGNISQELTPMVATARTIKKQYPDAHVVFIGPCASKKLEASREDVRSDVDFVITFEELVGMFEAKGIDPASYKGETPVDNASAAGRGYAVAGGVSSAIEACLHEYYPEVEVHIEHAEGLTECKKMLTLAKAGKLKGCMIEGMGCPGGCMAGAGTNAPLAKAAAELKKYQKNSSRQLPPKELADVKLD</sequence>
<feature type="domain" description="4Fe-4S ferredoxin-type" evidence="4">
    <location>
        <begin position="143"/>
        <end position="172"/>
    </location>
</feature>
<dbReference type="EMBL" id="DVGK01000109">
    <property type="protein sequence ID" value="HIR14142.1"/>
    <property type="molecule type" value="Genomic_DNA"/>
</dbReference>
<evidence type="ECO:0000256" key="1">
    <source>
        <dbReference type="ARBA" id="ARBA00022723"/>
    </source>
</evidence>
<keyword evidence="2" id="KW-0408">Iron</keyword>
<evidence type="ECO:0000313" key="5">
    <source>
        <dbReference type="EMBL" id="HIR14142.1"/>
    </source>
</evidence>
<dbReference type="CDD" id="cd10549">
    <property type="entry name" value="MtMvhB_like"/>
    <property type="match status" value="1"/>
</dbReference>
<evidence type="ECO:0000259" key="4">
    <source>
        <dbReference type="PROSITE" id="PS51379"/>
    </source>
</evidence>
<dbReference type="Proteomes" id="UP000886757">
    <property type="component" value="Unassembled WGS sequence"/>
</dbReference>
<dbReference type="Pfam" id="PF00037">
    <property type="entry name" value="Fer4"/>
    <property type="match status" value="2"/>
</dbReference>
<reference evidence="5" key="2">
    <citation type="journal article" date="2021" name="PeerJ">
        <title>Extensive microbial diversity within the chicken gut microbiome revealed by metagenomics and culture.</title>
        <authorList>
            <person name="Gilroy R."/>
            <person name="Ravi A."/>
            <person name="Getino M."/>
            <person name="Pursley I."/>
            <person name="Horton D.L."/>
            <person name="Alikhan N.F."/>
            <person name="Baker D."/>
            <person name="Gharbi K."/>
            <person name="Hall N."/>
            <person name="Watson M."/>
            <person name="Adriaenssens E.M."/>
            <person name="Foster-Nyarko E."/>
            <person name="Jarju S."/>
            <person name="Secka A."/>
            <person name="Antonio M."/>
            <person name="Oren A."/>
            <person name="Chaudhuri R.R."/>
            <person name="La Ragione R."/>
            <person name="Hildebrand F."/>
            <person name="Pallen M.J."/>
        </authorList>
    </citation>
    <scope>NUCLEOTIDE SEQUENCE</scope>
    <source>
        <strain evidence="5">ChiSjej4B22-8148</strain>
    </source>
</reference>
<keyword evidence="3" id="KW-0411">Iron-sulfur</keyword>
<feature type="domain" description="4Fe-4S ferredoxin-type" evidence="4">
    <location>
        <begin position="189"/>
        <end position="218"/>
    </location>
</feature>
<comment type="caution">
    <text evidence="5">The sequence shown here is derived from an EMBL/GenBank/DDBJ whole genome shotgun (WGS) entry which is preliminary data.</text>
</comment>
<dbReference type="SUPFAM" id="SSF54862">
    <property type="entry name" value="4Fe-4S ferredoxins"/>
    <property type="match status" value="1"/>
</dbReference>
<gene>
    <name evidence="5" type="ORF">IAB31_09500</name>
</gene>
<dbReference type="Gene3D" id="3.40.950.10">
    <property type="entry name" value="Fe-only Hydrogenase (Larger Subunit), Chain L, domain 3"/>
    <property type="match status" value="1"/>
</dbReference>
<organism evidence="5 6">
    <name type="scientific">Candidatus Choladousia intestinavium</name>
    <dbReference type="NCBI Taxonomy" id="2840727"/>
    <lineage>
        <taxon>Bacteria</taxon>
        <taxon>Bacillati</taxon>
        <taxon>Bacillota</taxon>
        <taxon>Clostridia</taxon>
        <taxon>Lachnospirales</taxon>
        <taxon>Lachnospiraceae</taxon>
        <taxon>Lachnospiraceae incertae sedis</taxon>
        <taxon>Candidatus Choladousia</taxon>
    </lineage>
</organism>
<dbReference type="PANTHER" id="PTHR11615">
    <property type="entry name" value="NITRATE, FORMATE, IRON DEHYDROGENASE"/>
    <property type="match status" value="1"/>
</dbReference>
<dbReference type="Pfam" id="PF02906">
    <property type="entry name" value="Fe_hyd_lg_C"/>
    <property type="match status" value="1"/>
</dbReference>
<name>A0A9D1DA54_9FIRM</name>
<dbReference type="InterPro" id="IPR017900">
    <property type="entry name" value="4Fe4S_Fe_S_CS"/>
</dbReference>
<accession>A0A9D1DA54</accession>
<dbReference type="NCBIfam" id="TIGR04105">
    <property type="entry name" value="FeFe_hydrog_B1"/>
    <property type="match status" value="1"/>
</dbReference>